<feature type="compositionally biased region" description="Low complexity" evidence="1">
    <location>
        <begin position="186"/>
        <end position="207"/>
    </location>
</feature>
<comment type="caution">
    <text evidence="2">The sequence shown here is derived from an EMBL/GenBank/DDBJ whole genome shotgun (WGS) entry which is preliminary data.</text>
</comment>
<dbReference type="STRING" id="8932.A0A2I0LI45"/>
<gene>
    <name evidence="2" type="primary">SLC4A2</name>
    <name evidence="2" type="ORF">A306_00014665</name>
</gene>
<protein>
    <submittedName>
        <fullName evidence="2">Solute carrier family 4 (Anion exchanger), member 2</fullName>
    </submittedName>
</protein>
<sequence length="232" mass="24753">MTHSPVSSAIHHIVSSAFQSVSATAGLNKALGVERFEEILSDTHPRNAEEAGRSYGEEDFEYHRQSSHHIHHPLSTHLPPDVRRKKGVLKKGKKQRRRASVPGETPTIEEAEEDEDEAGDTDTERSAEELRQPGAAEAVQFFLQDDEVTERRADLDYMKRSPLRGRAGGAPAPGAQERQGAGGARQQGPQGAQHAAAQAGPAAPRGVRGAERAGGGQEPGAAVEGDGALDQV</sequence>
<reference evidence="2 3" key="1">
    <citation type="journal article" date="2013" name="Science">
        <title>Genomic diversity and evolution of the head crest in the rock pigeon.</title>
        <authorList>
            <person name="Shapiro M.D."/>
            <person name="Kronenberg Z."/>
            <person name="Li C."/>
            <person name="Domyan E.T."/>
            <person name="Pan H."/>
            <person name="Campbell M."/>
            <person name="Tan H."/>
            <person name="Huff C.D."/>
            <person name="Hu H."/>
            <person name="Vickrey A.I."/>
            <person name="Nielsen S.C."/>
            <person name="Stringham S.A."/>
            <person name="Hu H."/>
            <person name="Willerslev E."/>
            <person name="Gilbert M.T."/>
            <person name="Yandell M."/>
            <person name="Zhang G."/>
            <person name="Wang J."/>
        </authorList>
    </citation>
    <scope>NUCLEOTIDE SEQUENCE [LARGE SCALE GENOMIC DNA]</scope>
    <source>
        <tissue evidence="2">Blood</tissue>
    </source>
</reference>
<feature type="compositionally biased region" description="Basic residues" evidence="1">
    <location>
        <begin position="65"/>
        <end position="74"/>
    </location>
</feature>
<accession>A0A2I0LI45</accession>
<evidence type="ECO:0000313" key="2">
    <source>
        <dbReference type="EMBL" id="PKK17108.1"/>
    </source>
</evidence>
<keyword evidence="3" id="KW-1185">Reference proteome</keyword>
<dbReference type="InParanoid" id="A0A2I0LI45"/>
<dbReference type="Proteomes" id="UP000053872">
    <property type="component" value="Unassembled WGS sequence"/>
</dbReference>
<feature type="compositionally biased region" description="Low complexity" evidence="1">
    <location>
        <begin position="169"/>
        <end position="179"/>
    </location>
</feature>
<dbReference type="AlphaFoldDB" id="A0A2I0LI45"/>
<proteinExistence type="predicted"/>
<evidence type="ECO:0000256" key="1">
    <source>
        <dbReference type="SAM" id="MobiDB-lite"/>
    </source>
</evidence>
<feature type="region of interest" description="Disordered" evidence="1">
    <location>
        <begin position="61"/>
        <end position="232"/>
    </location>
</feature>
<feature type="compositionally biased region" description="Basic and acidic residues" evidence="1">
    <location>
        <begin position="122"/>
        <end position="131"/>
    </location>
</feature>
<feature type="compositionally biased region" description="Basic residues" evidence="1">
    <location>
        <begin position="83"/>
        <end position="99"/>
    </location>
</feature>
<evidence type="ECO:0000313" key="3">
    <source>
        <dbReference type="Proteomes" id="UP000053872"/>
    </source>
</evidence>
<name>A0A2I0LI45_COLLI</name>
<feature type="compositionally biased region" description="Acidic residues" evidence="1">
    <location>
        <begin position="107"/>
        <end position="121"/>
    </location>
</feature>
<dbReference type="EMBL" id="AKCR02000436">
    <property type="protein sequence ID" value="PKK17108.1"/>
    <property type="molecule type" value="Genomic_DNA"/>
</dbReference>
<organism evidence="2 3">
    <name type="scientific">Columba livia</name>
    <name type="common">Rock dove</name>
    <dbReference type="NCBI Taxonomy" id="8932"/>
    <lineage>
        <taxon>Eukaryota</taxon>
        <taxon>Metazoa</taxon>
        <taxon>Chordata</taxon>
        <taxon>Craniata</taxon>
        <taxon>Vertebrata</taxon>
        <taxon>Euteleostomi</taxon>
        <taxon>Archelosauria</taxon>
        <taxon>Archosauria</taxon>
        <taxon>Dinosauria</taxon>
        <taxon>Saurischia</taxon>
        <taxon>Theropoda</taxon>
        <taxon>Coelurosauria</taxon>
        <taxon>Aves</taxon>
        <taxon>Neognathae</taxon>
        <taxon>Neoaves</taxon>
        <taxon>Columbimorphae</taxon>
        <taxon>Columbiformes</taxon>
        <taxon>Columbidae</taxon>
        <taxon>Columba</taxon>
    </lineage>
</organism>
<feature type="compositionally biased region" description="Basic and acidic residues" evidence="1">
    <location>
        <begin position="149"/>
        <end position="159"/>
    </location>
</feature>